<keyword evidence="4 6" id="KW-1133">Transmembrane helix</keyword>
<feature type="transmembrane region" description="Helical" evidence="6">
    <location>
        <begin position="33"/>
        <end position="51"/>
    </location>
</feature>
<reference evidence="8" key="1">
    <citation type="submission" date="2018-06" db="EMBL/GenBank/DDBJ databases">
        <authorList>
            <person name="Zhirakovskaya E."/>
        </authorList>
    </citation>
    <scope>NUCLEOTIDE SEQUENCE</scope>
</reference>
<keyword evidence="3 6" id="KW-0812">Transmembrane</keyword>
<feature type="domain" description="EamA" evidence="7">
    <location>
        <begin position="35"/>
        <end position="164"/>
    </location>
</feature>
<comment type="subcellular location">
    <subcellularLocation>
        <location evidence="1">Cell membrane</location>
        <topology evidence="1">Multi-pass membrane protein</topology>
    </subcellularLocation>
</comment>
<evidence type="ECO:0000256" key="5">
    <source>
        <dbReference type="ARBA" id="ARBA00023136"/>
    </source>
</evidence>
<sequence length="329" mass="36655">MDEKSVCRILDLHLNTHYTKQNYQLLTKNSYKAHAALLGANIIYGANYLIAKGIMPNKIGPSAFVFLRILGAGFLFWVIKSFIKERIDKKDFFRLILCGLLGVATNQLLFFHGLSLTSPIDASIIITSVPVMVLIFSAILLKEKITKNKLLGITIGGIGAVLLIWYGTQSGGTSSFLGNAFIFINACSYALYLVVVKPMMKKYSSITVISWVFLFGFIFMFPFGIQDVLHTDFTAFTRNTYLVIAFVILGTTFLAYLFNIYALNYLSPSVASSYVYLQPAVSFIMVSIYAFALNHKEYAQDINLVKILSSLLVISGVYLISKTPKKPLV</sequence>
<keyword evidence="5 6" id="KW-0472">Membrane</keyword>
<feature type="transmembrane region" description="Helical" evidence="6">
    <location>
        <begin position="203"/>
        <end position="221"/>
    </location>
</feature>
<dbReference type="InterPro" id="IPR037185">
    <property type="entry name" value="EmrE-like"/>
</dbReference>
<feature type="transmembrane region" description="Helical" evidence="6">
    <location>
        <begin position="95"/>
        <end position="114"/>
    </location>
</feature>
<evidence type="ECO:0000256" key="1">
    <source>
        <dbReference type="ARBA" id="ARBA00004651"/>
    </source>
</evidence>
<gene>
    <name evidence="8" type="ORF">MNBD_BACTEROID02-1843</name>
</gene>
<feature type="transmembrane region" description="Helical" evidence="6">
    <location>
        <begin position="304"/>
        <end position="321"/>
    </location>
</feature>
<feature type="transmembrane region" description="Helical" evidence="6">
    <location>
        <begin position="241"/>
        <end position="262"/>
    </location>
</feature>
<evidence type="ECO:0000256" key="6">
    <source>
        <dbReference type="SAM" id="Phobius"/>
    </source>
</evidence>
<feature type="transmembrane region" description="Helical" evidence="6">
    <location>
        <begin position="274"/>
        <end position="292"/>
    </location>
</feature>
<protein>
    <submittedName>
        <fullName evidence="8">Permease of the drug/metabolite transporter (DMT) superfamily</fullName>
    </submittedName>
</protein>
<feature type="domain" description="EamA" evidence="7">
    <location>
        <begin position="177"/>
        <end position="321"/>
    </location>
</feature>
<evidence type="ECO:0000259" key="7">
    <source>
        <dbReference type="Pfam" id="PF00892"/>
    </source>
</evidence>
<feature type="transmembrane region" description="Helical" evidence="6">
    <location>
        <begin position="150"/>
        <end position="168"/>
    </location>
</feature>
<accession>A0A3B0QVF8</accession>
<dbReference type="GO" id="GO:0005886">
    <property type="term" value="C:plasma membrane"/>
    <property type="evidence" value="ECO:0007669"/>
    <property type="project" value="UniProtKB-SubCell"/>
</dbReference>
<name>A0A3B0QVF8_9ZZZZ</name>
<evidence type="ECO:0000313" key="8">
    <source>
        <dbReference type="EMBL" id="VAV84282.1"/>
    </source>
</evidence>
<organism evidence="8">
    <name type="scientific">hydrothermal vent metagenome</name>
    <dbReference type="NCBI Taxonomy" id="652676"/>
    <lineage>
        <taxon>unclassified sequences</taxon>
        <taxon>metagenomes</taxon>
        <taxon>ecological metagenomes</taxon>
    </lineage>
</organism>
<evidence type="ECO:0000256" key="3">
    <source>
        <dbReference type="ARBA" id="ARBA00022692"/>
    </source>
</evidence>
<dbReference type="InterPro" id="IPR000620">
    <property type="entry name" value="EamA_dom"/>
</dbReference>
<evidence type="ECO:0000256" key="2">
    <source>
        <dbReference type="ARBA" id="ARBA00022475"/>
    </source>
</evidence>
<dbReference type="Pfam" id="PF00892">
    <property type="entry name" value="EamA"/>
    <property type="match status" value="2"/>
</dbReference>
<dbReference type="SUPFAM" id="SSF103481">
    <property type="entry name" value="Multidrug resistance efflux transporter EmrE"/>
    <property type="match status" value="2"/>
</dbReference>
<dbReference type="PANTHER" id="PTHR32322">
    <property type="entry name" value="INNER MEMBRANE TRANSPORTER"/>
    <property type="match status" value="1"/>
</dbReference>
<dbReference type="AlphaFoldDB" id="A0A3B0QVF8"/>
<feature type="transmembrane region" description="Helical" evidence="6">
    <location>
        <begin position="174"/>
        <end position="196"/>
    </location>
</feature>
<feature type="transmembrane region" description="Helical" evidence="6">
    <location>
        <begin position="63"/>
        <end position="83"/>
    </location>
</feature>
<evidence type="ECO:0000256" key="4">
    <source>
        <dbReference type="ARBA" id="ARBA00022989"/>
    </source>
</evidence>
<dbReference type="PANTHER" id="PTHR32322:SF18">
    <property type="entry name" value="S-ADENOSYLMETHIONINE_S-ADENOSYLHOMOCYSTEINE TRANSPORTER"/>
    <property type="match status" value="1"/>
</dbReference>
<keyword evidence="2" id="KW-1003">Cell membrane</keyword>
<proteinExistence type="predicted"/>
<dbReference type="InterPro" id="IPR050638">
    <property type="entry name" value="AA-Vitamin_Transporters"/>
</dbReference>
<feature type="transmembrane region" description="Helical" evidence="6">
    <location>
        <begin position="120"/>
        <end position="141"/>
    </location>
</feature>
<dbReference type="EMBL" id="UOEB01000147">
    <property type="protein sequence ID" value="VAV84282.1"/>
    <property type="molecule type" value="Genomic_DNA"/>
</dbReference>